<protein>
    <submittedName>
        <fullName evidence="5">Carbohydrate kinase family protein</fullName>
    </submittedName>
</protein>
<dbReference type="PRINTS" id="PR00990">
    <property type="entry name" value="RIBOKINASE"/>
</dbReference>
<dbReference type="Pfam" id="PF00294">
    <property type="entry name" value="PfkB"/>
    <property type="match status" value="1"/>
</dbReference>
<keyword evidence="2" id="KW-0808">Transferase</keyword>
<evidence type="ECO:0000256" key="1">
    <source>
        <dbReference type="ARBA" id="ARBA00010688"/>
    </source>
</evidence>
<comment type="caution">
    <text evidence="5">The sequence shown here is derived from an EMBL/GenBank/DDBJ whole genome shotgun (WGS) entry which is preliminary data.</text>
</comment>
<dbReference type="SUPFAM" id="SSF53613">
    <property type="entry name" value="Ribokinase-like"/>
    <property type="match status" value="1"/>
</dbReference>
<evidence type="ECO:0000256" key="3">
    <source>
        <dbReference type="ARBA" id="ARBA00022777"/>
    </source>
</evidence>
<proteinExistence type="inferred from homology"/>
<evidence type="ECO:0000259" key="4">
    <source>
        <dbReference type="Pfam" id="PF00294"/>
    </source>
</evidence>
<dbReference type="InterPro" id="IPR029056">
    <property type="entry name" value="Ribokinase-like"/>
</dbReference>
<reference evidence="5" key="1">
    <citation type="journal article" date="2020" name="mSystems">
        <title>Genome- and Community-Level Interaction Insights into Carbon Utilization and Element Cycling Functions of Hydrothermarchaeota in Hydrothermal Sediment.</title>
        <authorList>
            <person name="Zhou Z."/>
            <person name="Liu Y."/>
            <person name="Xu W."/>
            <person name="Pan J."/>
            <person name="Luo Z.H."/>
            <person name="Li M."/>
        </authorList>
    </citation>
    <scope>NUCLEOTIDE SEQUENCE [LARGE SCALE GENOMIC DNA]</scope>
    <source>
        <strain evidence="5">SpSt-23</strain>
    </source>
</reference>
<comment type="similarity">
    <text evidence="1">Belongs to the carbohydrate kinase PfkB family.</text>
</comment>
<dbReference type="Gene3D" id="3.40.1190.20">
    <property type="match status" value="1"/>
</dbReference>
<dbReference type="EMBL" id="DSJT01000003">
    <property type="protein sequence ID" value="HEF86731.1"/>
    <property type="molecule type" value="Genomic_DNA"/>
</dbReference>
<dbReference type="PANTHER" id="PTHR10584:SF166">
    <property type="entry name" value="RIBOKINASE"/>
    <property type="match status" value="1"/>
</dbReference>
<organism evidence="5">
    <name type="scientific">Thermosphaera aggregans</name>
    <dbReference type="NCBI Taxonomy" id="54254"/>
    <lineage>
        <taxon>Archaea</taxon>
        <taxon>Thermoproteota</taxon>
        <taxon>Thermoprotei</taxon>
        <taxon>Desulfurococcales</taxon>
        <taxon>Desulfurococcaceae</taxon>
        <taxon>Thermosphaera</taxon>
    </lineage>
</organism>
<gene>
    <name evidence="5" type="ORF">ENP55_00145</name>
</gene>
<evidence type="ECO:0000256" key="2">
    <source>
        <dbReference type="ARBA" id="ARBA00022679"/>
    </source>
</evidence>
<dbReference type="InterPro" id="IPR011611">
    <property type="entry name" value="PfkB_dom"/>
</dbReference>
<dbReference type="InterPro" id="IPR002139">
    <property type="entry name" value="Ribo/fructo_kinase"/>
</dbReference>
<accession>A0A7C2BJR0</accession>
<feature type="domain" description="Carbohydrate kinase PfkB" evidence="4">
    <location>
        <begin position="11"/>
        <end position="284"/>
    </location>
</feature>
<name>A0A7C2BJR0_9CREN</name>
<keyword evidence="3 5" id="KW-0418">Kinase</keyword>
<dbReference type="GO" id="GO:0016301">
    <property type="term" value="F:kinase activity"/>
    <property type="evidence" value="ECO:0007669"/>
    <property type="project" value="UniProtKB-KW"/>
</dbReference>
<dbReference type="PANTHER" id="PTHR10584">
    <property type="entry name" value="SUGAR KINASE"/>
    <property type="match status" value="1"/>
</dbReference>
<sequence>MRSGRNYLHISVGNLNIDIVTYVSKPLEPDESLIADSLEIRPGGAATNYAVAASWYGHKAVLISSVSNHPLSKNALEAVSEKGVITTFAKIVEDAPGMVIIMVYPDGNRSMIRYLGANQSLTPSDIPLDLLKEAHVIHMASVHPGLACEVASVAEKYVPLVSYDPGGFVTTSRSKVLKTLRHVDILFLNKHEASVLTEGSLDKLIDLNVELIVLKLGSKGAIAISHGKAWYSRAEPVEKLVDTTGSGDAFNALFNAIYIETGEVEKALKYAAAAGALKASCRSSFICGDKRVFRKQLMRTTVKPLPGSISDVVNG</sequence>
<evidence type="ECO:0000313" key="5">
    <source>
        <dbReference type="EMBL" id="HEF86731.1"/>
    </source>
</evidence>
<dbReference type="GO" id="GO:0006796">
    <property type="term" value="P:phosphate-containing compound metabolic process"/>
    <property type="evidence" value="ECO:0007669"/>
    <property type="project" value="UniProtKB-ARBA"/>
</dbReference>
<dbReference type="AlphaFoldDB" id="A0A7C2BJR0"/>